<gene>
    <name evidence="2" type="primary">xopV</name>
    <name evidence="2" type="ORF">QSH54_16720</name>
</gene>
<name>A0AAP4KC40_9XANT</name>
<dbReference type="AlphaFoldDB" id="A0AAP4KC40"/>
<dbReference type="EMBL" id="JASVYU010000024">
    <property type="protein sequence ID" value="MDN0288244.1"/>
    <property type="molecule type" value="Genomic_DNA"/>
</dbReference>
<protein>
    <submittedName>
        <fullName evidence="2">XopV/AopV family type III secretion system effector</fullName>
    </submittedName>
</protein>
<proteinExistence type="predicted"/>
<organism evidence="2">
    <name type="scientific">Xanthomonas arboricola pv. pruni</name>
    <dbReference type="NCBI Taxonomy" id="69929"/>
    <lineage>
        <taxon>Bacteria</taxon>
        <taxon>Pseudomonadati</taxon>
        <taxon>Pseudomonadota</taxon>
        <taxon>Gammaproteobacteria</taxon>
        <taxon>Lysobacterales</taxon>
        <taxon>Lysobacteraceae</taxon>
        <taxon>Xanthomonas</taxon>
    </lineage>
</organism>
<feature type="region of interest" description="Disordered" evidence="1">
    <location>
        <begin position="1"/>
        <end position="41"/>
    </location>
</feature>
<dbReference type="RefSeq" id="WP_047124597.1">
    <property type="nucleotide sequence ID" value="NZ_CP044334.1"/>
</dbReference>
<sequence length="340" mass="36927">MKVSATLSPTAHAAPDGIDPPGPSAISQRGAAPAGGPLERLPRLRRSKSAAASAAAFPTDSERLDALFGSAQPARGKLLETEQGTVHRTPIQKQEIENLGDGRARVKINPTRLFVSTAPALGAADRSDASTLAARFNLRSDQTQRMLSTPTFHAHTERNPAGTSQASLAQRLRLDDLREKKVEYKWNIAKNGSLVIGEVHPGVPLDEPMTTKQARKKKQPFAQGHVTLIGGQPWQEPWQGNRLIPEARICGTLYYDEHGELCIDNDSGRFSEYADRTPGHLARVADIFAQYGLAVTPKWLKKEPVALRHQPGAMQKAAQAQGQSRDDAQDGRFDTSPFAT</sequence>
<accession>A0AAP4KC40</accession>
<feature type="compositionally biased region" description="Basic and acidic residues" evidence="1">
    <location>
        <begin position="324"/>
        <end position="333"/>
    </location>
</feature>
<comment type="caution">
    <text evidence="2">The sequence shown here is derived from an EMBL/GenBank/DDBJ whole genome shotgun (WGS) entry which is preliminary data.</text>
</comment>
<dbReference type="NCBIfam" id="NF041375">
    <property type="entry name" value="XopV"/>
    <property type="match status" value="1"/>
</dbReference>
<reference evidence="2" key="1">
    <citation type="submission" date="2023-06" db="EMBL/GenBank/DDBJ databases">
        <title>Genome sequences of Xanthomonas arboricola from Serbia and Montenegro.</title>
        <authorList>
            <person name="Ilicic R."/>
            <person name="Jelusic A."/>
            <person name="Harrison J."/>
            <person name="Greer S."/>
            <person name="Grant M."/>
            <person name="Vicente J."/>
            <person name="Popovic Milovanovic T."/>
            <person name="Studholme D.J."/>
        </authorList>
    </citation>
    <scope>NUCLEOTIDE SEQUENCE</scope>
    <source>
        <strain evidence="2">Xp320</strain>
    </source>
</reference>
<evidence type="ECO:0000313" key="2">
    <source>
        <dbReference type="EMBL" id="MDN0288244.1"/>
    </source>
</evidence>
<feature type="region of interest" description="Disordered" evidence="1">
    <location>
        <begin position="310"/>
        <end position="340"/>
    </location>
</feature>
<feature type="compositionally biased region" description="Low complexity" evidence="1">
    <location>
        <begin position="310"/>
        <end position="323"/>
    </location>
</feature>
<evidence type="ECO:0000256" key="1">
    <source>
        <dbReference type="SAM" id="MobiDB-lite"/>
    </source>
</evidence>